<dbReference type="PANTHER" id="PTHR22807:SF4">
    <property type="entry name" value="28S RRNA (CYTOSINE-C(5))-METHYLTRANSFERASE"/>
    <property type="match status" value="1"/>
</dbReference>
<evidence type="ECO:0000313" key="8">
    <source>
        <dbReference type="EMBL" id="CAD8362364.1"/>
    </source>
</evidence>
<evidence type="ECO:0000256" key="3">
    <source>
        <dbReference type="ARBA" id="ARBA00022691"/>
    </source>
</evidence>
<comment type="similarity">
    <text evidence="5">Belongs to the class I-like SAM-binding methyltransferase superfamily. RsmB/NOP family.</text>
</comment>
<feature type="binding site" evidence="5">
    <location>
        <position position="275"/>
    </location>
    <ligand>
        <name>S-adenosyl-L-methionine</name>
        <dbReference type="ChEBI" id="CHEBI:59789"/>
    </ligand>
</feature>
<evidence type="ECO:0000256" key="4">
    <source>
        <dbReference type="ARBA" id="ARBA00022884"/>
    </source>
</evidence>
<keyword evidence="3 5" id="KW-0949">S-adenosyl-L-methionine</keyword>
<feature type="compositionally biased region" description="Low complexity" evidence="6">
    <location>
        <begin position="45"/>
        <end position="62"/>
    </location>
</feature>
<evidence type="ECO:0000259" key="7">
    <source>
        <dbReference type="PROSITE" id="PS51686"/>
    </source>
</evidence>
<accession>A0A7S0AFS1</accession>
<feature type="binding site" evidence="5">
    <location>
        <position position="295"/>
    </location>
    <ligand>
        <name>S-adenosyl-L-methionine</name>
        <dbReference type="ChEBI" id="CHEBI:59789"/>
    </ligand>
</feature>
<dbReference type="GO" id="GO:0003723">
    <property type="term" value="F:RNA binding"/>
    <property type="evidence" value="ECO:0007669"/>
    <property type="project" value="UniProtKB-UniRule"/>
</dbReference>
<dbReference type="GO" id="GO:0008173">
    <property type="term" value="F:RNA methyltransferase activity"/>
    <property type="evidence" value="ECO:0007669"/>
    <property type="project" value="InterPro"/>
</dbReference>
<feature type="domain" description="SAM-dependent MTase RsmB/NOP-type" evidence="7">
    <location>
        <begin position="126"/>
        <end position="408"/>
    </location>
</feature>
<evidence type="ECO:0000256" key="6">
    <source>
        <dbReference type="SAM" id="MobiDB-lite"/>
    </source>
</evidence>
<sequence>MSKVAKRGKAVRRLGLLRATRRSRPSPAAGARPVVGDAPPVQDRQAVQATQGASAAQSAPSQVARPLPDVAAGLATPLAPISKAAASMEMVPIGKDARVEARDAMKRVLPRYARINRLHPGMTWGSIQRSLQQMGFTLWRPSIKEKRAVVTQTVNPELPKSAGGQVYFRDIHLDDFLVFRPMGESCTSKIELLNQGTLVFQQKASALPALALAPPRGSTVIDACAAPGSKTSQLASLMQNDGIIYAFDRDRRRLDTLAQLMRQRGASCVEPRNSDFLHISPSDRLYANVTHILLDPSCSSSGMTKDPITDPAEVAELAANQRAIIWHAMRFPEVQRIAYSTCSVYEEENERVVESVLASPEGAGFQLADCLPFWARRGRSLFPGAERCVRTSLEDQTIGFFVALFERKPL</sequence>
<dbReference type="EMBL" id="HBEG01026069">
    <property type="protein sequence ID" value="CAD8362364.1"/>
    <property type="molecule type" value="Transcribed_RNA"/>
</dbReference>
<keyword evidence="2 5" id="KW-0808">Transferase</keyword>
<dbReference type="GO" id="GO:0070475">
    <property type="term" value="P:rRNA base methylation"/>
    <property type="evidence" value="ECO:0007669"/>
    <property type="project" value="TreeGrafter"/>
</dbReference>
<gene>
    <name evidence="8" type="ORF">PBAH0796_LOCUS15836</name>
</gene>
<feature type="binding site" evidence="5">
    <location>
        <begin position="224"/>
        <end position="230"/>
    </location>
    <ligand>
        <name>S-adenosyl-L-methionine</name>
        <dbReference type="ChEBI" id="CHEBI:59789"/>
    </ligand>
</feature>
<evidence type="ECO:0000256" key="5">
    <source>
        <dbReference type="PROSITE-ProRule" id="PRU01023"/>
    </source>
</evidence>
<dbReference type="SUPFAM" id="SSF53335">
    <property type="entry name" value="S-adenosyl-L-methionine-dependent methyltransferases"/>
    <property type="match status" value="1"/>
</dbReference>
<protein>
    <recommendedName>
        <fullName evidence="7">SAM-dependent MTase RsmB/NOP-type domain-containing protein</fullName>
    </recommendedName>
</protein>
<dbReference type="PROSITE" id="PS51686">
    <property type="entry name" value="SAM_MT_RSMB_NOP"/>
    <property type="match status" value="1"/>
</dbReference>
<dbReference type="InterPro" id="IPR001678">
    <property type="entry name" value="MeTrfase_RsmB-F_NOP2_dom"/>
</dbReference>
<dbReference type="Gene3D" id="3.40.50.150">
    <property type="entry name" value="Vaccinia Virus protein VP39"/>
    <property type="match status" value="1"/>
</dbReference>
<dbReference type="PANTHER" id="PTHR22807">
    <property type="entry name" value="NOP2 YEAST -RELATED NOL1/NOP2/FMU SUN DOMAIN-CONTAINING"/>
    <property type="match status" value="1"/>
</dbReference>
<feature type="region of interest" description="Disordered" evidence="6">
    <location>
        <begin position="1"/>
        <end position="62"/>
    </location>
</feature>
<reference evidence="8" key="1">
    <citation type="submission" date="2021-01" db="EMBL/GenBank/DDBJ databases">
        <authorList>
            <person name="Corre E."/>
            <person name="Pelletier E."/>
            <person name="Niang G."/>
            <person name="Scheremetjew M."/>
            <person name="Finn R."/>
            <person name="Kale V."/>
            <person name="Holt S."/>
            <person name="Cochrane G."/>
            <person name="Meng A."/>
            <person name="Brown T."/>
            <person name="Cohen L."/>
        </authorList>
    </citation>
    <scope>NUCLEOTIDE SEQUENCE</scope>
    <source>
        <strain evidence="8">Pbaha01</strain>
    </source>
</reference>
<dbReference type="InterPro" id="IPR023267">
    <property type="entry name" value="RCMT"/>
</dbReference>
<dbReference type="GO" id="GO:0005730">
    <property type="term" value="C:nucleolus"/>
    <property type="evidence" value="ECO:0007669"/>
    <property type="project" value="TreeGrafter"/>
</dbReference>
<dbReference type="AlphaFoldDB" id="A0A7S0AFS1"/>
<dbReference type="InterPro" id="IPR029063">
    <property type="entry name" value="SAM-dependent_MTases_sf"/>
</dbReference>
<keyword evidence="1 5" id="KW-0489">Methyltransferase</keyword>
<evidence type="ECO:0000256" key="1">
    <source>
        <dbReference type="ARBA" id="ARBA00022603"/>
    </source>
</evidence>
<proteinExistence type="inferred from homology"/>
<feature type="compositionally biased region" description="Low complexity" evidence="6">
    <location>
        <begin position="25"/>
        <end position="36"/>
    </location>
</feature>
<dbReference type="PRINTS" id="PR02008">
    <property type="entry name" value="RCMTFAMILY"/>
</dbReference>
<feature type="binding site" evidence="5">
    <location>
        <position position="248"/>
    </location>
    <ligand>
        <name>S-adenosyl-L-methionine</name>
        <dbReference type="ChEBI" id="CHEBI:59789"/>
    </ligand>
</feature>
<dbReference type="Gene3D" id="3.30.70.1170">
    <property type="entry name" value="Sun protein, domain 3"/>
    <property type="match status" value="1"/>
</dbReference>
<dbReference type="Pfam" id="PF01189">
    <property type="entry name" value="Methyltr_RsmB-F"/>
    <property type="match status" value="1"/>
</dbReference>
<evidence type="ECO:0000256" key="2">
    <source>
        <dbReference type="ARBA" id="ARBA00022679"/>
    </source>
</evidence>
<feature type="active site" description="Nucleophile" evidence="5">
    <location>
        <position position="342"/>
    </location>
</feature>
<name>A0A7S0AFS1_9DINO</name>
<dbReference type="InterPro" id="IPR049560">
    <property type="entry name" value="MeTrfase_RsmB-F_NOP2_cat"/>
</dbReference>
<feature type="compositionally biased region" description="Basic residues" evidence="6">
    <location>
        <begin position="1"/>
        <end position="12"/>
    </location>
</feature>
<keyword evidence="4 5" id="KW-0694">RNA-binding</keyword>
<dbReference type="CDD" id="cd02440">
    <property type="entry name" value="AdoMet_MTases"/>
    <property type="match status" value="1"/>
</dbReference>
<organism evidence="8">
    <name type="scientific">Pyrodinium bahamense</name>
    <dbReference type="NCBI Taxonomy" id="73915"/>
    <lineage>
        <taxon>Eukaryota</taxon>
        <taxon>Sar</taxon>
        <taxon>Alveolata</taxon>
        <taxon>Dinophyceae</taxon>
        <taxon>Gonyaulacales</taxon>
        <taxon>Pyrocystaceae</taxon>
        <taxon>Pyrodinium</taxon>
    </lineage>
</organism>